<gene>
    <name evidence="1" type="ordered locus">Arcve_0158</name>
</gene>
<dbReference type="KEGG" id="ave:Arcve_0158"/>
<dbReference type="OrthoDB" id="45652at2157"/>
<dbReference type="EMBL" id="CP002588">
    <property type="protein sequence ID" value="AEA46197.1"/>
    <property type="molecule type" value="Genomic_DNA"/>
</dbReference>
<dbReference type="InterPro" id="IPR036388">
    <property type="entry name" value="WH-like_DNA-bd_sf"/>
</dbReference>
<name>F2KN96_ARCVS</name>
<protein>
    <recommendedName>
        <fullName evidence="3">DUF2250 domain-containing protein</fullName>
    </recommendedName>
</protein>
<dbReference type="SUPFAM" id="SSF46785">
    <property type="entry name" value="Winged helix' DNA-binding domain"/>
    <property type="match status" value="1"/>
</dbReference>
<dbReference type="STRING" id="693661.Arcve_0158"/>
<evidence type="ECO:0008006" key="3">
    <source>
        <dbReference type="Google" id="ProtNLM"/>
    </source>
</evidence>
<dbReference type="Pfam" id="PF10007">
    <property type="entry name" value="DUF2250"/>
    <property type="match status" value="2"/>
</dbReference>
<dbReference type="Proteomes" id="UP000008136">
    <property type="component" value="Chromosome"/>
</dbReference>
<proteinExistence type="predicted"/>
<dbReference type="InterPro" id="IPR036390">
    <property type="entry name" value="WH_DNA-bd_sf"/>
</dbReference>
<dbReference type="RefSeq" id="WP_013682873.1">
    <property type="nucleotide sequence ID" value="NC_015320.1"/>
</dbReference>
<dbReference type="eggNOG" id="arCOG03698">
    <property type="taxonomic scope" value="Archaea"/>
</dbReference>
<dbReference type="AlphaFoldDB" id="F2KN96"/>
<dbReference type="HOGENOM" id="CLU_1324070_0_0_2"/>
<keyword evidence="2" id="KW-1185">Reference proteome</keyword>
<sequence length="199" mass="23501">MSGNDFKSVELKPLQVYILFHLRRANIDYAKSIARTLKMEQQEIEKVLKELEDMRFIERTHGSAIKRSEARFKLSHEVRKHHTYYGLTKDGEHTIRSIRDDFSEYLAHLTGCNVTFPILQFFRMAGCEHAGVVARAFSMRIDECRELLAKLVQLGLLVYCDSKVLKRKHRKAKAKKETRTHHRYYRLSRLAEMLLRYAD</sequence>
<dbReference type="InterPro" id="IPR019254">
    <property type="entry name" value="DUF2250"/>
</dbReference>
<evidence type="ECO:0000313" key="1">
    <source>
        <dbReference type="EMBL" id="AEA46197.1"/>
    </source>
</evidence>
<dbReference type="Gene3D" id="1.10.10.10">
    <property type="entry name" value="Winged helix-like DNA-binding domain superfamily/Winged helix DNA-binding domain"/>
    <property type="match status" value="1"/>
</dbReference>
<dbReference type="GeneID" id="10393250"/>
<reference evidence="1 2" key="1">
    <citation type="submission" date="2011-03" db="EMBL/GenBank/DDBJ databases">
        <title>The complete genome of Archaeoglobus veneficus SNP6.</title>
        <authorList>
            <consortium name="US DOE Joint Genome Institute (JGI-PGF)"/>
            <person name="Lucas S."/>
            <person name="Copeland A."/>
            <person name="Lapidus A."/>
            <person name="Bruce D."/>
            <person name="Goodwin L."/>
            <person name="Pitluck S."/>
            <person name="Kyrpides N."/>
            <person name="Mavromatis K."/>
            <person name="Pagani I."/>
            <person name="Ivanova N."/>
            <person name="Mikhailova N."/>
            <person name="Lu M."/>
            <person name="Detter J.C."/>
            <person name="Tapia R."/>
            <person name="Han C."/>
            <person name="Land M."/>
            <person name="Hauser L."/>
            <person name="Markowitz V."/>
            <person name="Cheng J.-F."/>
            <person name="Hugenholtz P."/>
            <person name="Woyke T."/>
            <person name="Wu D."/>
            <person name="Spring S."/>
            <person name="Brambilla E."/>
            <person name="Klenk H.-P."/>
            <person name="Eisen J.A."/>
        </authorList>
    </citation>
    <scope>NUCLEOTIDE SEQUENCE [LARGE SCALE GENOMIC DNA]</scope>
    <source>
        <strain>SNP6</strain>
    </source>
</reference>
<organism evidence="1 2">
    <name type="scientific">Archaeoglobus veneficus (strain DSM 11195 / SNP6)</name>
    <dbReference type="NCBI Taxonomy" id="693661"/>
    <lineage>
        <taxon>Archaea</taxon>
        <taxon>Methanobacteriati</taxon>
        <taxon>Methanobacteriota</taxon>
        <taxon>Archaeoglobi</taxon>
        <taxon>Archaeoglobales</taxon>
        <taxon>Archaeoglobaceae</taxon>
        <taxon>Archaeoglobus</taxon>
    </lineage>
</organism>
<accession>F2KN96</accession>
<evidence type="ECO:0000313" key="2">
    <source>
        <dbReference type="Proteomes" id="UP000008136"/>
    </source>
</evidence>